<accession>A0A4V0NHN4</accession>
<dbReference type="AlphaFoldDB" id="A0A4V0NHN4"/>
<proteinExistence type="predicted"/>
<keyword evidence="1" id="KW-0812">Transmembrane</keyword>
<dbReference type="EMBL" id="CP012672">
    <property type="protein sequence ID" value="AUX37282.1"/>
    <property type="molecule type" value="Genomic_DNA"/>
</dbReference>
<feature type="transmembrane region" description="Helical" evidence="1">
    <location>
        <begin position="36"/>
        <end position="56"/>
    </location>
</feature>
<sequence length="72" mass="7891">MTTDPRPLRVLGILLCGGLLAAPTVASYHEPLQPMGLNVIRALFPLWIALLIQLCIDEGRARERAAREGRGE</sequence>
<dbReference type="RefSeq" id="WP_129579937.1">
    <property type="nucleotide sequence ID" value="NZ_CP012672.1"/>
</dbReference>
<organism evidence="2 3">
    <name type="scientific">Sorangium cellulosum</name>
    <name type="common">Polyangium cellulosum</name>
    <dbReference type="NCBI Taxonomy" id="56"/>
    <lineage>
        <taxon>Bacteria</taxon>
        <taxon>Pseudomonadati</taxon>
        <taxon>Myxococcota</taxon>
        <taxon>Polyangia</taxon>
        <taxon>Polyangiales</taxon>
        <taxon>Polyangiaceae</taxon>
        <taxon>Sorangium</taxon>
    </lineage>
</organism>
<keyword evidence="1" id="KW-0472">Membrane</keyword>
<keyword evidence="1" id="KW-1133">Transmembrane helix</keyword>
<evidence type="ECO:0000256" key="1">
    <source>
        <dbReference type="SAM" id="Phobius"/>
    </source>
</evidence>
<gene>
    <name evidence="2" type="ORF">SOCE836_095040</name>
</gene>
<protein>
    <submittedName>
        <fullName evidence="2">Uncharacterized protein</fullName>
    </submittedName>
</protein>
<dbReference type="Proteomes" id="UP000295497">
    <property type="component" value="Chromosome"/>
</dbReference>
<reference evidence="2 3" key="1">
    <citation type="submission" date="2015-09" db="EMBL/GenBank/DDBJ databases">
        <title>Sorangium comparison.</title>
        <authorList>
            <person name="Zaburannyi N."/>
            <person name="Bunk B."/>
            <person name="Overmann J."/>
            <person name="Mueller R."/>
        </authorList>
    </citation>
    <scope>NUCLEOTIDE SEQUENCE [LARGE SCALE GENOMIC DNA]</scope>
    <source>
        <strain evidence="2 3">So ce836</strain>
    </source>
</reference>
<name>A0A4V0NHN4_SORCE</name>
<evidence type="ECO:0000313" key="3">
    <source>
        <dbReference type="Proteomes" id="UP000295497"/>
    </source>
</evidence>
<evidence type="ECO:0000313" key="2">
    <source>
        <dbReference type="EMBL" id="AUX37282.1"/>
    </source>
</evidence>